<accession>A0AAP9W1S4</accession>
<gene>
    <name evidence="1" type="ORF">HLB40_13770</name>
</gene>
<dbReference type="Proteomes" id="UP000516316">
    <property type="component" value="Chromosome"/>
</dbReference>
<evidence type="ECO:0000313" key="1">
    <source>
        <dbReference type="EMBL" id="QNR50898.1"/>
    </source>
</evidence>
<reference evidence="1 2" key="1">
    <citation type="submission" date="2020-09" db="EMBL/GenBank/DDBJ databases">
        <title>The Genome Sequence of Pseudomonas chlororaphis strain Qlu-1 - A phenazine-derivative-producing strain.</title>
        <authorList>
            <person name="Li L."/>
            <person name="Liu K."/>
        </authorList>
    </citation>
    <scope>NUCLEOTIDE SEQUENCE [LARGE SCALE GENOMIC DNA]</scope>
    <source>
        <strain evidence="2">qlu-1</strain>
    </source>
</reference>
<dbReference type="Pfam" id="PF11462">
    <property type="entry name" value="DUF3203"/>
    <property type="match status" value="1"/>
</dbReference>
<proteinExistence type="predicted"/>
<dbReference type="EMBL" id="CP061079">
    <property type="protein sequence ID" value="QNR50898.1"/>
    <property type="molecule type" value="Genomic_DNA"/>
</dbReference>
<name>A0AAP9W1S4_9PSED</name>
<dbReference type="Gene3D" id="3.40.1170.40">
    <property type="entry name" value="Protein of unknown function DUF3203"/>
    <property type="match status" value="1"/>
</dbReference>
<dbReference type="InterPro" id="IPR038079">
    <property type="entry name" value="PA2021-like_sf"/>
</dbReference>
<dbReference type="AlphaFoldDB" id="A0AAP9W1S4"/>
<dbReference type="InterPro" id="IPR021564">
    <property type="entry name" value="DUF3203"/>
</dbReference>
<protein>
    <submittedName>
        <fullName evidence="1">DUF3203 family protein</fullName>
    </submittedName>
</protein>
<evidence type="ECO:0000313" key="2">
    <source>
        <dbReference type="Proteomes" id="UP000516316"/>
    </source>
</evidence>
<organism evidence="1 2">
    <name type="scientific">Pseudomonas chlororaphis</name>
    <dbReference type="NCBI Taxonomy" id="587753"/>
    <lineage>
        <taxon>Bacteria</taxon>
        <taxon>Pseudomonadati</taxon>
        <taxon>Pseudomonadota</taxon>
        <taxon>Gammaproteobacteria</taxon>
        <taxon>Pseudomonadales</taxon>
        <taxon>Pseudomonadaceae</taxon>
        <taxon>Pseudomonas</taxon>
    </lineage>
</organism>
<dbReference type="SUPFAM" id="SSF141447">
    <property type="entry name" value="PA2021-like"/>
    <property type="match status" value="1"/>
</dbReference>
<sequence length="42" mass="4382">MPAVDVEGLRICITEAEANALTVAGATDGRRHLRASDSDSVI</sequence>